<comment type="caution">
    <text evidence="1">The sequence shown here is derived from an EMBL/GenBank/DDBJ whole genome shotgun (WGS) entry which is preliminary data.</text>
</comment>
<reference evidence="2" key="1">
    <citation type="journal article" date="2019" name="Int. J. Syst. Evol. Microbiol.">
        <title>The Global Catalogue of Microorganisms (GCM) 10K type strain sequencing project: providing services to taxonomists for standard genome sequencing and annotation.</title>
        <authorList>
            <consortium name="The Broad Institute Genomics Platform"/>
            <consortium name="The Broad Institute Genome Sequencing Center for Infectious Disease"/>
            <person name="Wu L."/>
            <person name="Ma J."/>
        </authorList>
    </citation>
    <scope>NUCLEOTIDE SEQUENCE [LARGE SCALE GENOMIC DNA]</scope>
    <source>
        <strain evidence="2">JCM 3325</strain>
    </source>
</reference>
<evidence type="ECO:0008006" key="3">
    <source>
        <dbReference type="Google" id="ProtNLM"/>
    </source>
</evidence>
<organism evidence="1 2">
    <name type="scientific">Actinomadura vinacea</name>
    <dbReference type="NCBI Taxonomy" id="115336"/>
    <lineage>
        <taxon>Bacteria</taxon>
        <taxon>Bacillati</taxon>
        <taxon>Actinomycetota</taxon>
        <taxon>Actinomycetes</taxon>
        <taxon>Streptosporangiales</taxon>
        <taxon>Thermomonosporaceae</taxon>
        <taxon>Actinomadura</taxon>
    </lineage>
</organism>
<dbReference type="Proteomes" id="UP001501231">
    <property type="component" value="Unassembled WGS sequence"/>
</dbReference>
<proteinExistence type="predicted"/>
<evidence type="ECO:0000313" key="1">
    <source>
        <dbReference type="EMBL" id="GAA2424868.1"/>
    </source>
</evidence>
<name>A0ABP5WD32_9ACTN</name>
<dbReference type="RefSeq" id="WP_344590835.1">
    <property type="nucleotide sequence ID" value="NZ_BAAARW010000014.1"/>
</dbReference>
<gene>
    <name evidence="1" type="ORF">GCM10010191_41370</name>
</gene>
<keyword evidence="2" id="KW-1185">Reference proteome</keyword>
<dbReference type="EMBL" id="BAAARW010000014">
    <property type="protein sequence ID" value="GAA2424868.1"/>
    <property type="molecule type" value="Genomic_DNA"/>
</dbReference>
<sequence>MSLIRRIKDDPETADLLIHPFDFDLDRPYWVGEEETLRSGQRKEAIAGRGSGDGFFFCGEGGEERPVLYLSTDGMTSLVADNLTDLLTLVVAAPWWLDCLFSWRDGLDAMRVKAEECRAEYIEDAFPDLEECQVRVAAALDLDLTADVLARLLSAARRTVPEFILLGPEGDEIEPLVTQAR</sequence>
<protein>
    <recommendedName>
        <fullName evidence="3">Immunity protein 35 domain-containing protein</fullName>
    </recommendedName>
</protein>
<accession>A0ABP5WD32</accession>
<evidence type="ECO:0000313" key="2">
    <source>
        <dbReference type="Proteomes" id="UP001501231"/>
    </source>
</evidence>